<dbReference type="RefSeq" id="WP_133324891.1">
    <property type="nucleotide sequence ID" value="NZ_SMYL01000001.1"/>
</dbReference>
<dbReference type="PANTHER" id="PTHR38766">
    <property type="entry name" value="FLAGELLAR PROTEIN FLIO"/>
    <property type="match status" value="1"/>
</dbReference>
<keyword evidence="4 7" id="KW-0472">Membrane</keyword>
<dbReference type="EMBL" id="SMYL01000001">
    <property type="protein sequence ID" value="TDK68329.1"/>
    <property type="molecule type" value="Genomic_DNA"/>
</dbReference>
<evidence type="ECO:0000256" key="1">
    <source>
        <dbReference type="ARBA" id="ARBA00022475"/>
    </source>
</evidence>
<keyword evidence="5 7" id="KW-0975">Bacterial flagellum</keyword>
<dbReference type="GO" id="GO:0005886">
    <property type="term" value="C:plasma membrane"/>
    <property type="evidence" value="ECO:0007669"/>
    <property type="project" value="UniProtKB-SubCell"/>
</dbReference>
<evidence type="ECO:0000256" key="9">
    <source>
        <dbReference type="SAM" id="SignalP"/>
    </source>
</evidence>
<dbReference type="AlphaFoldDB" id="A0A4R5W5K5"/>
<feature type="chain" id="PRO_5020713819" description="Flagellar protein" evidence="9">
    <location>
        <begin position="19"/>
        <end position="140"/>
    </location>
</feature>
<dbReference type="Pfam" id="PF04347">
    <property type="entry name" value="FliO"/>
    <property type="match status" value="1"/>
</dbReference>
<dbReference type="GO" id="GO:0009425">
    <property type="term" value="C:bacterial-type flagellum basal body"/>
    <property type="evidence" value="ECO:0007669"/>
    <property type="project" value="UniProtKB-SubCell"/>
</dbReference>
<proteinExistence type="inferred from homology"/>
<keyword evidence="2 7" id="KW-0812">Transmembrane</keyword>
<keyword evidence="1 7" id="KW-1003">Cell membrane</keyword>
<feature type="signal peptide" evidence="9">
    <location>
        <begin position="1"/>
        <end position="18"/>
    </location>
</feature>
<accession>A0A4R5W5K5</accession>
<comment type="caution">
    <text evidence="10">The sequence shown here is derived from an EMBL/GenBank/DDBJ whole genome shotgun (WGS) entry which is preliminary data.</text>
</comment>
<keyword evidence="3 7" id="KW-1133">Transmembrane helix</keyword>
<name>A0A4R5W5K5_9BURK</name>
<evidence type="ECO:0000256" key="3">
    <source>
        <dbReference type="ARBA" id="ARBA00022989"/>
    </source>
</evidence>
<evidence type="ECO:0000313" key="10">
    <source>
        <dbReference type="EMBL" id="TDK68329.1"/>
    </source>
</evidence>
<evidence type="ECO:0000256" key="5">
    <source>
        <dbReference type="ARBA" id="ARBA00023143"/>
    </source>
</evidence>
<protein>
    <recommendedName>
        <fullName evidence="7">Flagellar protein</fullName>
    </recommendedName>
</protein>
<sequence length="140" mass="15020">MKKTLALTLLAYAASSHAADAAVDVATGSLLQVILSLVLVLGVIVAISIGFKKFGLNRMQSHLPVKVIGAISVGNNQRVMVIEAGDEWLVVGVTPQNMSTLTTMPRQQSSDATTNSSNPNQPNFSAWMQKNLEKYHVKKS</sequence>
<organism evidence="10 11">
    <name type="scientific">Sapientia aquatica</name>
    <dbReference type="NCBI Taxonomy" id="1549640"/>
    <lineage>
        <taxon>Bacteria</taxon>
        <taxon>Pseudomonadati</taxon>
        <taxon>Pseudomonadota</taxon>
        <taxon>Betaproteobacteria</taxon>
        <taxon>Burkholderiales</taxon>
        <taxon>Oxalobacteraceae</taxon>
        <taxon>Sapientia</taxon>
    </lineage>
</organism>
<keyword evidence="9" id="KW-0732">Signal</keyword>
<dbReference type="PANTHER" id="PTHR38766:SF1">
    <property type="entry name" value="FLAGELLAR PROTEIN FLIO"/>
    <property type="match status" value="1"/>
</dbReference>
<comment type="similarity">
    <text evidence="6 7">Belongs to the FliO/MopB family.</text>
</comment>
<keyword evidence="10" id="KW-0969">Cilium</keyword>
<feature type="transmembrane region" description="Helical" evidence="7">
    <location>
        <begin position="31"/>
        <end position="51"/>
    </location>
</feature>
<dbReference type="Proteomes" id="UP000294829">
    <property type="component" value="Unassembled WGS sequence"/>
</dbReference>
<keyword evidence="11" id="KW-1185">Reference proteome</keyword>
<dbReference type="InterPro" id="IPR052205">
    <property type="entry name" value="FliO/MopB"/>
</dbReference>
<dbReference type="GO" id="GO:0044781">
    <property type="term" value="P:bacterial-type flagellum organization"/>
    <property type="evidence" value="ECO:0007669"/>
    <property type="project" value="UniProtKB-UniRule"/>
</dbReference>
<feature type="region of interest" description="Disordered" evidence="8">
    <location>
        <begin position="101"/>
        <end position="124"/>
    </location>
</feature>
<comment type="subcellular location">
    <subcellularLocation>
        <location evidence="7">Cell membrane</location>
    </subcellularLocation>
    <subcellularLocation>
        <location evidence="7">Bacterial flagellum basal body</location>
    </subcellularLocation>
</comment>
<dbReference type="OrthoDB" id="9182371at2"/>
<dbReference type="NCBIfam" id="TIGR03500">
    <property type="entry name" value="FliO_TIGR"/>
    <property type="match status" value="1"/>
</dbReference>
<evidence type="ECO:0000256" key="4">
    <source>
        <dbReference type="ARBA" id="ARBA00023136"/>
    </source>
</evidence>
<gene>
    <name evidence="10" type="primary">fliO</name>
    <name evidence="10" type="ORF">E2I14_01960</name>
</gene>
<evidence type="ECO:0000256" key="8">
    <source>
        <dbReference type="SAM" id="MobiDB-lite"/>
    </source>
</evidence>
<keyword evidence="10" id="KW-0282">Flagellum</keyword>
<evidence type="ECO:0000256" key="7">
    <source>
        <dbReference type="RuleBase" id="RU362064"/>
    </source>
</evidence>
<evidence type="ECO:0000313" key="11">
    <source>
        <dbReference type="Proteomes" id="UP000294829"/>
    </source>
</evidence>
<evidence type="ECO:0000256" key="6">
    <source>
        <dbReference type="ARBA" id="ARBA00037937"/>
    </source>
</evidence>
<dbReference type="InterPro" id="IPR022781">
    <property type="entry name" value="Flagellar_biosynth_FliO"/>
</dbReference>
<reference evidence="10 11" key="1">
    <citation type="submission" date="2019-03" db="EMBL/GenBank/DDBJ databases">
        <title>Sapientia aquatica gen. nov., sp. nov., isolated from a crater lake.</title>
        <authorList>
            <person name="Felfoldi T."/>
            <person name="Szabo A."/>
            <person name="Toth E."/>
            <person name="Schumann P."/>
            <person name="Keki Z."/>
            <person name="Marialigeti K."/>
            <person name="Mathe I."/>
        </authorList>
    </citation>
    <scope>NUCLEOTIDE SEQUENCE [LARGE SCALE GENOMIC DNA]</scope>
    <source>
        <strain evidence="10 11">SA-152</strain>
    </source>
</reference>
<keyword evidence="10" id="KW-0966">Cell projection</keyword>
<evidence type="ECO:0000256" key="2">
    <source>
        <dbReference type="ARBA" id="ARBA00022692"/>
    </source>
</evidence>